<dbReference type="InterPro" id="IPR001680">
    <property type="entry name" value="WD40_rpt"/>
</dbReference>
<gene>
    <name evidence="3" type="ORF">QYF68_19010</name>
</gene>
<dbReference type="InterPro" id="IPR013783">
    <property type="entry name" value="Ig-like_fold"/>
</dbReference>
<feature type="compositionally biased region" description="Acidic residues" evidence="1">
    <location>
        <begin position="59"/>
        <end position="93"/>
    </location>
</feature>
<dbReference type="InterPro" id="IPR010221">
    <property type="entry name" value="VCBS_dom"/>
</dbReference>
<dbReference type="InterPro" id="IPR015943">
    <property type="entry name" value="WD40/YVTN_repeat-like_dom_sf"/>
</dbReference>
<dbReference type="EMBL" id="JAUHTC010000061">
    <property type="protein sequence ID" value="MDN4519888.1"/>
    <property type="molecule type" value="Genomic_DNA"/>
</dbReference>
<organism evidence="3 4">
    <name type="scientific">Mycolicibacterium austroafricanum</name>
    <name type="common">Mycobacterium austroafricanum</name>
    <dbReference type="NCBI Taxonomy" id="39687"/>
    <lineage>
        <taxon>Bacteria</taxon>
        <taxon>Bacillati</taxon>
        <taxon>Actinomycetota</taxon>
        <taxon>Actinomycetes</taxon>
        <taxon>Mycobacteriales</taxon>
        <taxon>Mycobacteriaceae</taxon>
        <taxon>Mycolicibacterium</taxon>
    </lineage>
</organism>
<dbReference type="Gene3D" id="2.130.10.10">
    <property type="entry name" value="YVTN repeat-like/Quinoprotein amine dehydrogenase"/>
    <property type="match status" value="2"/>
</dbReference>
<feature type="compositionally biased region" description="Acidic residues" evidence="1">
    <location>
        <begin position="117"/>
        <end position="131"/>
    </location>
</feature>
<feature type="region of interest" description="Disordered" evidence="1">
    <location>
        <begin position="35"/>
        <end position="176"/>
    </location>
</feature>
<dbReference type="InterPro" id="IPR051200">
    <property type="entry name" value="Host-pathogen_enzymatic-act"/>
</dbReference>
<dbReference type="SUPFAM" id="SSF51004">
    <property type="entry name" value="C-terminal (heme d1) domain of cytochrome cd1-nitrite reductase"/>
    <property type="match status" value="2"/>
</dbReference>
<dbReference type="NCBIfam" id="TIGR01965">
    <property type="entry name" value="VCBS_repeat"/>
    <property type="match status" value="4"/>
</dbReference>
<dbReference type="InterPro" id="IPR011964">
    <property type="entry name" value="YVTN_b-propeller_repeat"/>
</dbReference>
<accession>A0ABT8HGK3</accession>
<dbReference type="Proteomes" id="UP001172687">
    <property type="component" value="Unassembled WGS sequence"/>
</dbReference>
<protein>
    <submittedName>
        <fullName evidence="3">Ig-like domain-containing protein</fullName>
    </submittedName>
</protein>
<feature type="compositionally biased region" description="Polar residues" evidence="1">
    <location>
        <begin position="961"/>
        <end position="972"/>
    </location>
</feature>
<dbReference type="NCBIfam" id="TIGR02276">
    <property type="entry name" value="beta_rpt_yvtn"/>
    <property type="match status" value="1"/>
</dbReference>
<proteinExistence type="predicted"/>
<name>A0ABT8HGK3_MYCAO</name>
<evidence type="ECO:0000256" key="2">
    <source>
        <dbReference type="SAM" id="SignalP"/>
    </source>
</evidence>
<dbReference type="PANTHER" id="PTHR47197:SF3">
    <property type="entry name" value="DIHYDRO-HEME D1 DEHYDROGENASE"/>
    <property type="match status" value="1"/>
</dbReference>
<feature type="compositionally biased region" description="Basic and acidic residues" evidence="1">
    <location>
        <begin position="95"/>
        <end position="106"/>
    </location>
</feature>
<dbReference type="InterPro" id="IPR011048">
    <property type="entry name" value="Haem_d1_sf"/>
</dbReference>
<feature type="chain" id="PRO_5045448734" evidence="2">
    <location>
        <begin position="33"/>
        <end position="1064"/>
    </location>
</feature>
<evidence type="ECO:0000313" key="3">
    <source>
        <dbReference type="EMBL" id="MDN4519888.1"/>
    </source>
</evidence>
<feature type="region of interest" description="Disordered" evidence="1">
    <location>
        <begin position="961"/>
        <end position="981"/>
    </location>
</feature>
<dbReference type="Gene3D" id="2.60.40.10">
    <property type="entry name" value="Immunoglobulins"/>
    <property type="match status" value="1"/>
</dbReference>
<keyword evidence="4" id="KW-1185">Reference proteome</keyword>
<feature type="compositionally biased region" description="Polar residues" evidence="1">
    <location>
        <begin position="35"/>
        <end position="51"/>
    </location>
</feature>
<sequence length="1064" mass="107535">MGHSTYIGRIGALAFALGVGVGLGATPAVAFADETGTSASSPAGENTTSGPGTAADAPTETDVDEQDEAAVDEQDEAAVDEPEQPAEENDADAVETVRDRQDRIVDTDPEPVAASDDAPETEPEPEPDVDEAVTAPEDAPTGDPAPAVAPPTGPEADTVAEIPSPGTEPVEAPASTSVTLSTILSSLLAPPRTPDAPTESPLWLVVAAALRRQLDSPTTSGEAGLSSTLLTPEEAEAIRRLGDIVTGPNPTDVVSTDTRAYVAHPGSKSITVIDTVNGTVLQTISLWSTPTKLALSPGGGRLYISNALAGTVSVISTATNSVIKTIRVGDTPTGIAVSPGGTRVYVVNSDDGTVSKISTLTNKVVGTVYGVGKGVSTITVSPDGATIYALNGTAGEISHFSAASLFAGKITGVTPGSQGITFSTDGSRVFVADLAGSVKVIDTDSHEVVDSIVLATGAPFDLAVSPDGTTLFVARSGDGKLSVYDIATKTELTSIVANPYLVDGAPTISASPDGTQLYWTDSGSDRVHVIALLAPNGDPVAGTPVVNAPNASGAVTGSVTVTDPEGRPLTYTVSTPDKGAVTVSHGENGDFVFTYTPTAAARHAAAAVSGAPGAAVDTFTITFSDGRRGVVTVPITVTIAPANAAPTATARSSLSWFSPKVYGTVTAKDADKDTLGFTASPTAKGGTVTIDADGKFTYTPTAAARHAAANAGATEADKHDTFTVLVDDGHGGVTPLTVTVKVKPGNATPTATVRTSSSWFSAKVYGTVTAKDLDRDGLAYTASATAKSGTVTIDGRGRFTYTPSDAARHVAAAEAATREDKQDTFDVVIDDGHGGVATVAVTVNIKPANAAPTDAATADVFTNPNSGVITGKITAVDTDSDAVTYRAAPATSKGVVSIDADGTFTYVPTAEARTAASRPFAPSWDKNDRFRVTVDDGHGGTTTLTVRVAIARLGHVNQAPTNGSYSVGQPNPASGKVAGTVSATDPERDAVTFAGSGVTGKGSVIVDAAGGFVYTPSDEARHRAGADDATQADKQDTFTVTAVDFYGAKLAVPVTVTIVGLTAL</sequence>
<evidence type="ECO:0000313" key="4">
    <source>
        <dbReference type="Proteomes" id="UP001172687"/>
    </source>
</evidence>
<comment type="caution">
    <text evidence="3">The sequence shown here is derived from an EMBL/GenBank/DDBJ whole genome shotgun (WGS) entry which is preliminary data.</text>
</comment>
<dbReference type="SMART" id="SM00320">
    <property type="entry name" value="WD40"/>
    <property type="match status" value="4"/>
</dbReference>
<evidence type="ECO:0000256" key="1">
    <source>
        <dbReference type="SAM" id="MobiDB-lite"/>
    </source>
</evidence>
<feature type="signal peptide" evidence="2">
    <location>
        <begin position="1"/>
        <end position="32"/>
    </location>
</feature>
<keyword evidence="2" id="KW-0732">Signal</keyword>
<dbReference type="PANTHER" id="PTHR47197">
    <property type="entry name" value="PROTEIN NIRF"/>
    <property type="match status" value="1"/>
</dbReference>
<reference evidence="3" key="1">
    <citation type="submission" date="2023-07" db="EMBL/GenBank/DDBJ databases">
        <title>Degradation of tert-butanol by M. austroafricanum TBA100.</title>
        <authorList>
            <person name="Helbich S."/>
            <person name="Vainshtein Y."/>
        </authorList>
    </citation>
    <scope>NUCLEOTIDE SEQUENCE</scope>
    <source>
        <strain evidence="3">TBA100</strain>
    </source>
</reference>
<dbReference type="RefSeq" id="WP_208673106.1">
    <property type="nucleotide sequence ID" value="NZ_CP070380.1"/>
</dbReference>
<dbReference type="Pfam" id="PF17963">
    <property type="entry name" value="Big_9"/>
    <property type="match status" value="4"/>
</dbReference>